<name>A0ABT9QIS4_9ACTN</name>
<organism evidence="2 3">
    <name type="scientific">Streptosporangium lutulentum</name>
    <dbReference type="NCBI Taxonomy" id="1461250"/>
    <lineage>
        <taxon>Bacteria</taxon>
        <taxon>Bacillati</taxon>
        <taxon>Actinomycetota</taxon>
        <taxon>Actinomycetes</taxon>
        <taxon>Streptosporangiales</taxon>
        <taxon>Streptosporangiaceae</taxon>
        <taxon>Streptosporangium</taxon>
    </lineage>
</organism>
<dbReference type="EMBL" id="JAUSQU010000001">
    <property type="protein sequence ID" value="MDP9845859.1"/>
    <property type="molecule type" value="Genomic_DNA"/>
</dbReference>
<keyword evidence="1" id="KW-0472">Membrane</keyword>
<proteinExistence type="predicted"/>
<protein>
    <recommendedName>
        <fullName evidence="4">5-bromo-4-chloroindolyl phosphate hydrolysis protein</fullName>
    </recommendedName>
</protein>
<accession>A0ABT9QIS4</accession>
<keyword evidence="1" id="KW-1133">Transmembrane helix</keyword>
<evidence type="ECO:0000313" key="3">
    <source>
        <dbReference type="Proteomes" id="UP001225356"/>
    </source>
</evidence>
<dbReference type="RefSeq" id="WP_307561837.1">
    <property type="nucleotide sequence ID" value="NZ_JAUSQU010000001.1"/>
</dbReference>
<reference evidence="2 3" key="1">
    <citation type="submission" date="2023-07" db="EMBL/GenBank/DDBJ databases">
        <title>Sequencing the genomes of 1000 actinobacteria strains.</title>
        <authorList>
            <person name="Klenk H.-P."/>
        </authorList>
    </citation>
    <scope>NUCLEOTIDE SEQUENCE [LARGE SCALE GENOMIC DNA]</scope>
    <source>
        <strain evidence="2 3">DSM 46740</strain>
    </source>
</reference>
<sequence length="230" mass="25004">MIALWSPEEERVAGLRRAAGVTVTADRVLRYLGSTRNIVGCVLALVGFGAHFLGLAGTFWPVVVVGLYGVGALLAPPDRVRLAVSHAEVETTALRADLEALLRKVDGSQRFPEDVRARLGGLADVLGGVLGRAEVLTTSPDHLHIVSQTIRDYLPSSLESYANLPRAYALTRGADRERSAHEELLAQLDLLDAKMHEVAQAVHRGDEQALRDQGRFLRDRFGRSGLDLDP</sequence>
<comment type="caution">
    <text evidence="2">The sequence shown here is derived from an EMBL/GenBank/DDBJ whole genome shotgun (WGS) entry which is preliminary data.</text>
</comment>
<keyword evidence="3" id="KW-1185">Reference proteome</keyword>
<evidence type="ECO:0000313" key="2">
    <source>
        <dbReference type="EMBL" id="MDP9845859.1"/>
    </source>
</evidence>
<feature type="transmembrane region" description="Helical" evidence="1">
    <location>
        <begin position="37"/>
        <end position="53"/>
    </location>
</feature>
<keyword evidence="1" id="KW-0812">Transmembrane</keyword>
<dbReference type="Proteomes" id="UP001225356">
    <property type="component" value="Unassembled WGS sequence"/>
</dbReference>
<evidence type="ECO:0008006" key="4">
    <source>
        <dbReference type="Google" id="ProtNLM"/>
    </source>
</evidence>
<gene>
    <name evidence="2" type="ORF">J2853_005070</name>
</gene>
<evidence type="ECO:0000256" key="1">
    <source>
        <dbReference type="SAM" id="Phobius"/>
    </source>
</evidence>